<dbReference type="Pfam" id="PF07963">
    <property type="entry name" value="N_methyl"/>
    <property type="match status" value="1"/>
</dbReference>
<proteinExistence type="predicted"/>
<evidence type="ECO:0000256" key="2">
    <source>
        <dbReference type="ARBA" id="ARBA00022481"/>
    </source>
</evidence>
<protein>
    <recommendedName>
        <fullName evidence="9">Type II secretion system protein GspG C-terminal domain-containing protein</fullName>
    </recommendedName>
</protein>
<dbReference type="STRING" id="1798481.A2678_00260"/>
<reference evidence="7 8" key="1">
    <citation type="journal article" date="2016" name="Nat. Commun.">
        <title>Thousands of microbial genomes shed light on interconnected biogeochemical processes in an aquifer system.</title>
        <authorList>
            <person name="Anantharaman K."/>
            <person name="Brown C.T."/>
            <person name="Hug L.A."/>
            <person name="Sharon I."/>
            <person name="Castelle C.J."/>
            <person name="Probst A.J."/>
            <person name="Thomas B.C."/>
            <person name="Singh A."/>
            <person name="Wilkins M.J."/>
            <person name="Karaoz U."/>
            <person name="Brodie E.L."/>
            <person name="Williams K.H."/>
            <person name="Hubbard S.S."/>
            <person name="Banfield J.F."/>
        </authorList>
    </citation>
    <scope>NUCLEOTIDE SEQUENCE [LARGE SCALE GENOMIC DNA]</scope>
</reference>
<dbReference type="EMBL" id="MFKU01000015">
    <property type="protein sequence ID" value="OGG48298.1"/>
    <property type="molecule type" value="Genomic_DNA"/>
</dbReference>
<evidence type="ECO:0000256" key="6">
    <source>
        <dbReference type="SAM" id="Phobius"/>
    </source>
</evidence>
<dbReference type="InterPro" id="IPR000983">
    <property type="entry name" value="Bac_GSPG_pilin"/>
</dbReference>
<organism evidence="7 8">
    <name type="scientific">Candidatus Kaiserbacteria bacterium RIFCSPHIGHO2_01_FULL_53_31</name>
    <dbReference type="NCBI Taxonomy" id="1798481"/>
    <lineage>
        <taxon>Bacteria</taxon>
        <taxon>Candidatus Kaiseribacteriota</taxon>
    </lineage>
</organism>
<gene>
    <name evidence="7" type="ORF">A2678_00260</name>
</gene>
<evidence type="ECO:0000256" key="3">
    <source>
        <dbReference type="ARBA" id="ARBA00022692"/>
    </source>
</evidence>
<dbReference type="GO" id="GO:0016020">
    <property type="term" value="C:membrane"/>
    <property type="evidence" value="ECO:0007669"/>
    <property type="project" value="UniProtKB-SubCell"/>
</dbReference>
<evidence type="ECO:0000313" key="8">
    <source>
        <dbReference type="Proteomes" id="UP000178815"/>
    </source>
</evidence>
<dbReference type="PANTHER" id="PTHR30093:SF44">
    <property type="entry name" value="TYPE II SECRETION SYSTEM CORE PROTEIN G"/>
    <property type="match status" value="1"/>
</dbReference>
<keyword evidence="3 6" id="KW-0812">Transmembrane</keyword>
<keyword evidence="5 6" id="KW-0472">Membrane</keyword>
<dbReference type="PROSITE" id="PS00409">
    <property type="entry name" value="PROKAR_NTER_METHYL"/>
    <property type="match status" value="1"/>
</dbReference>
<dbReference type="Proteomes" id="UP000178815">
    <property type="component" value="Unassembled WGS sequence"/>
</dbReference>
<comment type="caution">
    <text evidence="7">The sequence shown here is derived from an EMBL/GenBank/DDBJ whole genome shotgun (WGS) entry which is preliminary data.</text>
</comment>
<sequence length="168" mass="17311">MHKNRSRGFTLIELLVVIAIIGILSAVVLASLGTARDRAKDVSVQTSLSGLRAAAELYAGSHSNKYQSGTTAVSACNATNTMFLDTTDGNGKGLIDAVSKTINGTAGTYTHSTLGITVVCTINAVGDAWAVSARLPSNPSTNPFFCVDSDGKAQTQSAAHATTNFACL</sequence>
<dbReference type="InterPro" id="IPR045584">
    <property type="entry name" value="Pilin-like"/>
</dbReference>
<dbReference type="SUPFAM" id="SSF54523">
    <property type="entry name" value="Pili subunits"/>
    <property type="match status" value="1"/>
</dbReference>
<dbReference type="PANTHER" id="PTHR30093">
    <property type="entry name" value="GENERAL SECRETION PATHWAY PROTEIN G"/>
    <property type="match status" value="1"/>
</dbReference>
<dbReference type="InterPro" id="IPR012902">
    <property type="entry name" value="N_methyl_site"/>
</dbReference>
<dbReference type="PRINTS" id="PR00813">
    <property type="entry name" value="BCTERIALGSPG"/>
</dbReference>
<evidence type="ECO:0000256" key="4">
    <source>
        <dbReference type="ARBA" id="ARBA00022989"/>
    </source>
</evidence>
<comment type="subcellular location">
    <subcellularLocation>
        <location evidence="1">Membrane</location>
        <topology evidence="1">Single-pass membrane protein</topology>
    </subcellularLocation>
</comment>
<dbReference type="GO" id="GO:0015627">
    <property type="term" value="C:type II protein secretion system complex"/>
    <property type="evidence" value="ECO:0007669"/>
    <property type="project" value="InterPro"/>
</dbReference>
<evidence type="ECO:0000313" key="7">
    <source>
        <dbReference type="EMBL" id="OGG48298.1"/>
    </source>
</evidence>
<keyword evidence="4 6" id="KW-1133">Transmembrane helix</keyword>
<dbReference type="GO" id="GO:0015628">
    <property type="term" value="P:protein secretion by the type II secretion system"/>
    <property type="evidence" value="ECO:0007669"/>
    <property type="project" value="InterPro"/>
</dbReference>
<dbReference type="AlphaFoldDB" id="A0A1F6CGP1"/>
<evidence type="ECO:0000256" key="1">
    <source>
        <dbReference type="ARBA" id="ARBA00004167"/>
    </source>
</evidence>
<dbReference type="Gene3D" id="3.30.700.10">
    <property type="entry name" value="Glycoprotein, Type 4 Pilin"/>
    <property type="match status" value="1"/>
</dbReference>
<evidence type="ECO:0008006" key="9">
    <source>
        <dbReference type="Google" id="ProtNLM"/>
    </source>
</evidence>
<evidence type="ECO:0000256" key="5">
    <source>
        <dbReference type="ARBA" id="ARBA00023136"/>
    </source>
</evidence>
<accession>A0A1F6CGP1</accession>
<name>A0A1F6CGP1_9BACT</name>
<dbReference type="NCBIfam" id="TIGR02532">
    <property type="entry name" value="IV_pilin_GFxxxE"/>
    <property type="match status" value="1"/>
</dbReference>
<feature type="transmembrane region" description="Helical" evidence="6">
    <location>
        <begin position="12"/>
        <end position="33"/>
    </location>
</feature>
<keyword evidence="2" id="KW-0488">Methylation</keyword>